<keyword evidence="2" id="KW-0012">Acyltransferase</keyword>
<dbReference type="Proteomes" id="UP000035086">
    <property type="component" value="Chromosome"/>
</dbReference>
<dbReference type="SUPFAM" id="SSF55729">
    <property type="entry name" value="Acyl-CoA N-acyltransferases (Nat)"/>
    <property type="match status" value="1"/>
</dbReference>
<evidence type="ECO:0000313" key="7">
    <source>
        <dbReference type="Proteomes" id="UP000254589"/>
    </source>
</evidence>
<reference evidence="6" key="1">
    <citation type="submission" date="2014-12" db="EMBL/GenBank/DDBJ databases">
        <title>Complete Genome Sequencing of Pandoraea pulmonicola DSM 16583.</title>
        <authorList>
            <person name="Chan K.-G."/>
        </authorList>
    </citation>
    <scope>NUCLEOTIDE SEQUENCE [LARGE SCALE GENOMIC DNA]</scope>
    <source>
        <strain evidence="6">DSM 16583</strain>
    </source>
</reference>
<evidence type="ECO:0000256" key="2">
    <source>
        <dbReference type="ARBA" id="ARBA00023315"/>
    </source>
</evidence>
<keyword evidence="6" id="KW-1185">Reference proteome</keyword>
<sequence length="155" mass="17518">MQTQYTIRRAPPSDAARLTRLARASKAHWGYPKKWLDLWQADLVVTSETIRRAIGYVAEVGEEIIGFWVRMALDSELPTPGWLFIDPRYMGQGVARALWAEVRKEAAERGIESFVIEADPNAVGFYLGLGAERIDQKESSVIPGRIIPILRLPIR</sequence>
<gene>
    <name evidence="5" type="ORF">NCTC13159_04668</name>
    <name evidence="4" type="ORF">RO07_23265</name>
</gene>
<dbReference type="Pfam" id="PF13673">
    <property type="entry name" value="Acetyltransf_10"/>
    <property type="match status" value="1"/>
</dbReference>
<reference evidence="4" key="2">
    <citation type="submission" date="2016-11" db="EMBL/GenBank/DDBJ databases">
        <title>Complete Genome Sequencing of Pandoraea pulmonicola DSM 16583.</title>
        <authorList>
            <person name="Chan K.-G."/>
        </authorList>
    </citation>
    <scope>NUCLEOTIDE SEQUENCE</scope>
    <source>
        <strain evidence="4">DSM 16583</strain>
    </source>
</reference>
<evidence type="ECO:0000313" key="5">
    <source>
        <dbReference type="EMBL" id="SUA93116.1"/>
    </source>
</evidence>
<name>A0AAJ4ZGS6_PANPU</name>
<evidence type="ECO:0000256" key="1">
    <source>
        <dbReference type="ARBA" id="ARBA00022679"/>
    </source>
</evidence>
<dbReference type="Gene3D" id="3.40.630.30">
    <property type="match status" value="1"/>
</dbReference>
<evidence type="ECO:0000259" key="3">
    <source>
        <dbReference type="PROSITE" id="PS51186"/>
    </source>
</evidence>
<protein>
    <submittedName>
        <fullName evidence="4">GNAT family N-acetyltransferase</fullName>
    </submittedName>
</protein>
<accession>A0AAJ4ZGS6</accession>
<dbReference type="EMBL" id="UGSJ01000001">
    <property type="protein sequence ID" value="SUA93116.1"/>
    <property type="molecule type" value="Genomic_DNA"/>
</dbReference>
<dbReference type="EMBL" id="CP010310">
    <property type="protein sequence ID" value="AJC22655.1"/>
    <property type="molecule type" value="Genomic_DNA"/>
</dbReference>
<feature type="domain" description="N-acetyltransferase" evidence="3">
    <location>
        <begin position="5"/>
        <end position="153"/>
    </location>
</feature>
<dbReference type="Proteomes" id="UP000254589">
    <property type="component" value="Unassembled WGS sequence"/>
</dbReference>
<reference evidence="5 7" key="3">
    <citation type="submission" date="2018-06" db="EMBL/GenBank/DDBJ databases">
        <authorList>
            <consortium name="Pathogen Informatics"/>
            <person name="Doyle S."/>
        </authorList>
    </citation>
    <scope>NUCLEOTIDE SEQUENCE [LARGE SCALE GENOMIC DNA]</scope>
    <source>
        <strain evidence="5 7">NCTC13159</strain>
    </source>
</reference>
<keyword evidence="1" id="KW-0808">Transferase</keyword>
<organism evidence="5 7">
    <name type="scientific">Pandoraea pulmonicola</name>
    <dbReference type="NCBI Taxonomy" id="93221"/>
    <lineage>
        <taxon>Bacteria</taxon>
        <taxon>Pseudomonadati</taxon>
        <taxon>Pseudomonadota</taxon>
        <taxon>Betaproteobacteria</taxon>
        <taxon>Burkholderiales</taxon>
        <taxon>Burkholderiaceae</taxon>
        <taxon>Pandoraea</taxon>
    </lineage>
</organism>
<dbReference type="PANTHER" id="PTHR43877">
    <property type="entry name" value="AMINOALKYLPHOSPHONATE N-ACETYLTRANSFERASE-RELATED-RELATED"/>
    <property type="match status" value="1"/>
</dbReference>
<dbReference type="GO" id="GO:0016747">
    <property type="term" value="F:acyltransferase activity, transferring groups other than amino-acyl groups"/>
    <property type="evidence" value="ECO:0007669"/>
    <property type="project" value="InterPro"/>
</dbReference>
<evidence type="ECO:0000313" key="4">
    <source>
        <dbReference type="EMBL" id="AJC22655.1"/>
    </source>
</evidence>
<dbReference type="PROSITE" id="PS51186">
    <property type="entry name" value="GNAT"/>
    <property type="match status" value="1"/>
</dbReference>
<proteinExistence type="predicted"/>
<dbReference type="KEGG" id="ppul:RO07_23265"/>
<dbReference type="AlphaFoldDB" id="A0AAJ4ZGS6"/>
<dbReference type="InterPro" id="IPR016181">
    <property type="entry name" value="Acyl_CoA_acyltransferase"/>
</dbReference>
<evidence type="ECO:0000313" key="6">
    <source>
        <dbReference type="Proteomes" id="UP000035086"/>
    </source>
</evidence>
<dbReference type="CDD" id="cd04301">
    <property type="entry name" value="NAT_SF"/>
    <property type="match status" value="1"/>
</dbReference>
<dbReference type="InterPro" id="IPR000182">
    <property type="entry name" value="GNAT_dom"/>
</dbReference>
<dbReference type="RefSeq" id="WP_039411841.1">
    <property type="nucleotide sequence ID" value="NZ_CP010310.2"/>
</dbReference>
<dbReference type="InterPro" id="IPR050832">
    <property type="entry name" value="Bact_Acetyltransf"/>
</dbReference>